<dbReference type="Pfam" id="PF09346">
    <property type="entry name" value="SMI1_KNR4"/>
    <property type="match status" value="1"/>
</dbReference>
<dbReference type="Gene3D" id="3.40.1580.10">
    <property type="entry name" value="SMI1/KNR4-like"/>
    <property type="match status" value="1"/>
</dbReference>
<protein>
    <submittedName>
        <fullName evidence="2">Cell wall assembly regulator SMI1</fullName>
    </submittedName>
</protein>
<feature type="domain" description="Knr4/Smi1-like" evidence="1">
    <location>
        <begin position="35"/>
        <end position="150"/>
    </location>
</feature>
<accession>A0A285KC35</accession>
<name>A0A285KC35_9ACTN</name>
<dbReference type="EMBL" id="OBDY01000036">
    <property type="protein sequence ID" value="SNY69803.1"/>
    <property type="molecule type" value="Genomic_DNA"/>
</dbReference>
<organism evidence="2 3">
    <name type="scientific">Paractinoplanes atraurantiacus</name>
    <dbReference type="NCBI Taxonomy" id="1036182"/>
    <lineage>
        <taxon>Bacteria</taxon>
        <taxon>Bacillati</taxon>
        <taxon>Actinomycetota</taxon>
        <taxon>Actinomycetes</taxon>
        <taxon>Micromonosporales</taxon>
        <taxon>Micromonosporaceae</taxon>
        <taxon>Paractinoplanes</taxon>
    </lineage>
</organism>
<dbReference type="SMART" id="SM00860">
    <property type="entry name" value="SMI1_KNR4"/>
    <property type="match status" value="1"/>
</dbReference>
<keyword evidence="3" id="KW-1185">Reference proteome</keyword>
<reference evidence="2 3" key="1">
    <citation type="submission" date="2017-09" db="EMBL/GenBank/DDBJ databases">
        <authorList>
            <person name="Ehlers B."/>
            <person name="Leendertz F.H."/>
        </authorList>
    </citation>
    <scope>NUCLEOTIDE SEQUENCE [LARGE SCALE GENOMIC DNA]</scope>
    <source>
        <strain evidence="2 3">CGMCC 4.6857</strain>
    </source>
</reference>
<dbReference type="RefSeq" id="WP_097328275.1">
    <property type="nucleotide sequence ID" value="NZ_OBDY01000036.1"/>
</dbReference>
<dbReference type="InterPro" id="IPR018958">
    <property type="entry name" value="Knr4/Smi1-like_dom"/>
</dbReference>
<gene>
    <name evidence="2" type="ORF">SAMN05421748_13614</name>
</gene>
<evidence type="ECO:0000313" key="3">
    <source>
        <dbReference type="Proteomes" id="UP000219612"/>
    </source>
</evidence>
<evidence type="ECO:0000259" key="1">
    <source>
        <dbReference type="SMART" id="SM00860"/>
    </source>
</evidence>
<dbReference type="OrthoDB" id="4759758at2"/>
<evidence type="ECO:0000313" key="2">
    <source>
        <dbReference type="EMBL" id="SNY69803.1"/>
    </source>
</evidence>
<dbReference type="SUPFAM" id="SSF160631">
    <property type="entry name" value="SMI1/KNR4-like"/>
    <property type="match status" value="1"/>
</dbReference>
<dbReference type="InterPro" id="IPR037883">
    <property type="entry name" value="Knr4/Smi1-like_sf"/>
</dbReference>
<dbReference type="Proteomes" id="UP000219612">
    <property type="component" value="Unassembled WGS sequence"/>
</dbReference>
<dbReference type="AlphaFoldDB" id="A0A285KC35"/>
<sequence length="179" mass="19622">MPIDHVFRRVDAAWDRIEDWLEAHAPITLAGLGAYATQGEIDAVQTRMGTAFPPDLVASLLRHNGALDRLGFFFPPDFTGAGLPEILDAWTTNSQVLEPPLWDRSYVPFAWTGDGGLLVLDGKGRVGEFYAEDGTTFEGLPPSLAEFLERIADSLQTGEPCLGDHVPIVSEGRLEWAEE</sequence>
<proteinExistence type="predicted"/>